<sequence length="84" mass="9148">MGTTVELEENDENPDVSSQYQPQIEVEVGNLKMDEPTAQPNSVDSVEEEGEKAAKTTHEPSSMDGVEEEGEKVVETSHEPVAMS</sequence>
<organism evidence="2 3">
    <name type="scientific">Anisodus acutangulus</name>
    <dbReference type="NCBI Taxonomy" id="402998"/>
    <lineage>
        <taxon>Eukaryota</taxon>
        <taxon>Viridiplantae</taxon>
        <taxon>Streptophyta</taxon>
        <taxon>Embryophyta</taxon>
        <taxon>Tracheophyta</taxon>
        <taxon>Spermatophyta</taxon>
        <taxon>Magnoliopsida</taxon>
        <taxon>eudicotyledons</taxon>
        <taxon>Gunneridae</taxon>
        <taxon>Pentapetalae</taxon>
        <taxon>asterids</taxon>
        <taxon>lamiids</taxon>
        <taxon>Solanales</taxon>
        <taxon>Solanaceae</taxon>
        <taxon>Solanoideae</taxon>
        <taxon>Hyoscyameae</taxon>
        <taxon>Anisodus</taxon>
    </lineage>
</organism>
<evidence type="ECO:0000256" key="1">
    <source>
        <dbReference type="SAM" id="MobiDB-lite"/>
    </source>
</evidence>
<proteinExistence type="predicted"/>
<reference evidence="3" key="1">
    <citation type="journal article" date="2023" name="Proc. Natl. Acad. Sci. U.S.A.">
        <title>Genomic and structural basis for evolution of tropane alkaloid biosynthesis.</title>
        <authorList>
            <person name="Wanga Y.-J."/>
            <person name="Taina T."/>
            <person name="Yua J.-Y."/>
            <person name="Lia J."/>
            <person name="Xua B."/>
            <person name="Chenc J."/>
            <person name="D'Auriad J.C."/>
            <person name="Huanga J.-P."/>
            <person name="Huanga S.-X."/>
        </authorList>
    </citation>
    <scope>NUCLEOTIDE SEQUENCE [LARGE SCALE GENOMIC DNA]</scope>
    <source>
        <strain evidence="3">cv. KIB-2019</strain>
    </source>
</reference>
<gene>
    <name evidence="2" type="ORF">K7X08_011315</name>
</gene>
<dbReference type="Proteomes" id="UP001152561">
    <property type="component" value="Unassembled WGS sequence"/>
</dbReference>
<feature type="region of interest" description="Disordered" evidence="1">
    <location>
        <begin position="1"/>
        <end position="84"/>
    </location>
</feature>
<dbReference type="AlphaFoldDB" id="A0A9Q1RAM1"/>
<evidence type="ECO:0000313" key="2">
    <source>
        <dbReference type="EMBL" id="KAJ8547729.1"/>
    </source>
</evidence>
<evidence type="ECO:0000313" key="3">
    <source>
        <dbReference type="Proteomes" id="UP001152561"/>
    </source>
</evidence>
<name>A0A9Q1RAM1_9SOLA</name>
<dbReference type="EMBL" id="JAJAGQ010000012">
    <property type="protein sequence ID" value="KAJ8547729.1"/>
    <property type="molecule type" value="Genomic_DNA"/>
</dbReference>
<comment type="caution">
    <text evidence="2">The sequence shown here is derived from an EMBL/GenBank/DDBJ whole genome shotgun (WGS) entry which is preliminary data.</text>
</comment>
<accession>A0A9Q1RAM1</accession>
<feature type="compositionally biased region" description="Acidic residues" evidence="1">
    <location>
        <begin position="1"/>
        <end position="14"/>
    </location>
</feature>
<keyword evidence="3" id="KW-1185">Reference proteome</keyword>
<protein>
    <submittedName>
        <fullName evidence="2">Uncharacterized protein</fullName>
    </submittedName>
</protein>